<proteinExistence type="predicted"/>
<organism evidence="1 2">
    <name type="scientific">Cysteiniphilum litorale</name>
    <dbReference type="NCBI Taxonomy" id="2056700"/>
    <lineage>
        <taxon>Bacteria</taxon>
        <taxon>Pseudomonadati</taxon>
        <taxon>Pseudomonadota</taxon>
        <taxon>Gammaproteobacteria</taxon>
        <taxon>Thiotrichales</taxon>
        <taxon>Fastidiosibacteraceae</taxon>
        <taxon>Cysteiniphilum</taxon>
    </lineage>
</organism>
<reference evidence="1" key="2">
    <citation type="submission" date="2020-09" db="EMBL/GenBank/DDBJ databases">
        <authorList>
            <person name="Sun Q."/>
            <person name="Zhou Y."/>
        </authorList>
    </citation>
    <scope>NUCLEOTIDE SEQUENCE</scope>
    <source>
        <strain evidence="1">CGMCC 1.15758</strain>
    </source>
</reference>
<sequence>MKFKRKSIPITMALSGMFGGGELYAALETEKVGGTIVYKNIHLGAAYDIKSNTILSGSDLKSGKLAYMHSQDDDEFTPLWTNVMTKTASYTDLQEKAFEEKSAVQNNASLSAGLSIGFHKAQLQSAFEQNSKSLQGEQSVAYNEGYLYTREYKLNIPLVDDIVNINDTIRENVREAMFTANPGLRDALYQIAQAKPELKPALIAQFKQKYGTHFVSGVTYAAGAFGQIKATATTDQKESDWALSASASYKYNGLINSGSVSASYGHAEAASIKRSDYKMSSNTGTFGSVIGDPSALASIETDIKTKIQEITEGTSEYFKNSFSIEHIEVKSATLPEAIDFDQDALQKIKEKTEKTNTLKTMIEDAYANEDRLYHLMSSLYEKYKDVPDGIPEKDFKQTDILISSKNIKMIIMMLVSTTNSRVSIAISSIIY</sequence>
<gene>
    <name evidence="1" type="ORF">GCM10010995_02650</name>
</gene>
<name>A0A8J3E6F7_9GAMM</name>
<dbReference type="AlphaFoldDB" id="A0A8J3E6F7"/>
<evidence type="ECO:0000313" key="1">
    <source>
        <dbReference type="EMBL" id="GGF88871.1"/>
    </source>
</evidence>
<comment type="caution">
    <text evidence="1">The sequence shown here is derived from an EMBL/GenBank/DDBJ whole genome shotgun (WGS) entry which is preliminary data.</text>
</comment>
<evidence type="ECO:0000313" key="2">
    <source>
        <dbReference type="Proteomes" id="UP000636949"/>
    </source>
</evidence>
<accession>A0A8J3E6F7</accession>
<evidence type="ECO:0008006" key="3">
    <source>
        <dbReference type="Google" id="ProtNLM"/>
    </source>
</evidence>
<dbReference type="EMBL" id="BMJS01000001">
    <property type="protein sequence ID" value="GGF88871.1"/>
    <property type="molecule type" value="Genomic_DNA"/>
</dbReference>
<dbReference type="RefSeq" id="WP_117001137.1">
    <property type="nucleotide sequence ID" value="NZ_BMJS01000001.1"/>
</dbReference>
<reference evidence="1" key="1">
    <citation type="journal article" date="2014" name="Int. J. Syst. Evol. Microbiol.">
        <title>Complete genome sequence of Corynebacterium casei LMG S-19264T (=DSM 44701T), isolated from a smear-ripened cheese.</title>
        <authorList>
            <consortium name="US DOE Joint Genome Institute (JGI-PGF)"/>
            <person name="Walter F."/>
            <person name="Albersmeier A."/>
            <person name="Kalinowski J."/>
            <person name="Ruckert C."/>
        </authorList>
    </citation>
    <scope>NUCLEOTIDE SEQUENCE</scope>
    <source>
        <strain evidence="1">CGMCC 1.15758</strain>
    </source>
</reference>
<protein>
    <recommendedName>
        <fullName evidence="3">MACPF domain-containing protein</fullName>
    </recommendedName>
</protein>
<dbReference type="Proteomes" id="UP000636949">
    <property type="component" value="Unassembled WGS sequence"/>
</dbReference>
<keyword evidence="2" id="KW-1185">Reference proteome</keyword>